<keyword evidence="3" id="KW-1133">Transmembrane helix</keyword>
<feature type="domain" description="Bicarbonate transporter-like transmembrane" evidence="5">
    <location>
        <begin position="41"/>
        <end position="118"/>
    </location>
</feature>
<dbReference type="OrthoDB" id="9389210at2759"/>
<dbReference type="STRING" id="56216.A0A1A6H1A5"/>
<feature type="non-terminal residue" evidence="6">
    <location>
        <position position="125"/>
    </location>
</feature>
<dbReference type="EMBL" id="LZPO01056022">
    <property type="protein sequence ID" value="OBS71610.1"/>
    <property type="molecule type" value="Genomic_DNA"/>
</dbReference>
<keyword evidence="7" id="KW-1185">Reference proteome</keyword>
<sequence>MEQRLMGKPSHTEDIVDLSCSEPEECNRITLWSIYDRDSLFSFREYGLSYLSLRASIGLWTATLCIILVATDASSLVCYITRFTEEAFASLICIIFIYEALEKLFELSEAYPINMHNDLELLTQY</sequence>
<accession>A0A1A6H1A5</accession>
<keyword evidence="2" id="KW-0812">Transmembrane</keyword>
<evidence type="ECO:0000256" key="4">
    <source>
        <dbReference type="ARBA" id="ARBA00023136"/>
    </source>
</evidence>
<protein>
    <recommendedName>
        <fullName evidence="5">Bicarbonate transporter-like transmembrane domain-containing protein</fullName>
    </recommendedName>
</protein>
<comment type="subcellular location">
    <subcellularLocation>
        <location evidence="1">Membrane</location>
        <topology evidence="1">Multi-pass membrane protein</topology>
    </subcellularLocation>
</comment>
<dbReference type="InterPro" id="IPR011531">
    <property type="entry name" value="HCO3_transpt-like_TM_dom"/>
</dbReference>
<evidence type="ECO:0000259" key="5">
    <source>
        <dbReference type="Pfam" id="PF00955"/>
    </source>
</evidence>
<dbReference type="PANTHER" id="PTHR11453:SF32">
    <property type="entry name" value="SODIUM-DRIVEN CHLORIDE BICARBONATE EXCHANGER"/>
    <property type="match status" value="1"/>
</dbReference>
<dbReference type="Pfam" id="PF00955">
    <property type="entry name" value="HCO3_cotransp"/>
    <property type="match status" value="1"/>
</dbReference>
<dbReference type="GO" id="GO:0008510">
    <property type="term" value="F:sodium:bicarbonate symporter activity"/>
    <property type="evidence" value="ECO:0007669"/>
    <property type="project" value="TreeGrafter"/>
</dbReference>
<dbReference type="PRINTS" id="PR01231">
    <property type="entry name" value="HCO3TRNSPORT"/>
</dbReference>
<comment type="caution">
    <text evidence="6">The sequence shown here is derived from an EMBL/GenBank/DDBJ whole genome shotgun (WGS) entry which is preliminary data.</text>
</comment>
<evidence type="ECO:0000256" key="1">
    <source>
        <dbReference type="ARBA" id="ARBA00004141"/>
    </source>
</evidence>
<organism evidence="6 7">
    <name type="scientific">Neotoma lepida</name>
    <name type="common">Desert woodrat</name>
    <dbReference type="NCBI Taxonomy" id="56216"/>
    <lineage>
        <taxon>Eukaryota</taxon>
        <taxon>Metazoa</taxon>
        <taxon>Chordata</taxon>
        <taxon>Craniata</taxon>
        <taxon>Vertebrata</taxon>
        <taxon>Euteleostomi</taxon>
        <taxon>Mammalia</taxon>
        <taxon>Eutheria</taxon>
        <taxon>Euarchontoglires</taxon>
        <taxon>Glires</taxon>
        <taxon>Rodentia</taxon>
        <taxon>Myomorpha</taxon>
        <taxon>Muroidea</taxon>
        <taxon>Cricetidae</taxon>
        <taxon>Neotominae</taxon>
        <taxon>Neotoma</taxon>
    </lineage>
</organism>
<evidence type="ECO:0000313" key="6">
    <source>
        <dbReference type="EMBL" id="OBS71610.1"/>
    </source>
</evidence>
<dbReference type="AlphaFoldDB" id="A0A1A6H1A5"/>
<dbReference type="GO" id="GO:0051453">
    <property type="term" value="P:regulation of intracellular pH"/>
    <property type="evidence" value="ECO:0007669"/>
    <property type="project" value="TreeGrafter"/>
</dbReference>
<dbReference type="Proteomes" id="UP000092124">
    <property type="component" value="Unassembled WGS sequence"/>
</dbReference>
<gene>
    <name evidence="6" type="ORF">A6R68_13813</name>
</gene>
<keyword evidence="4" id="KW-0472">Membrane</keyword>
<dbReference type="GO" id="GO:0006820">
    <property type="term" value="P:monoatomic anion transport"/>
    <property type="evidence" value="ECO:0007669"/>
    <property type="project" value="InterPro"/>
</dbReference>
<evidence type="ECO:0000256" key="2">
    <source>
        <dbReference type="ARBA" id="ARBA00022692"/>
    </source>
</evidence>
<dbReference type="InterPro" id="IPR003020">
    <property type="entry name" value="HCO3_transpt_euk"/>
</dbReference>
<dbReference type="GO" id="GO:0005452">
    <property type="term" value="F:solute:inorganic anion antiporter activity"/>
    <property type="evidence" value="ECO:0007669"/>
    <property type="project" value="InterPro"/>
</dbReference>
<dbReference type="PANTHER" id="PTHR11453">
    <property type="entry name" value="ANION EXCHANGE PROTEIN"/>
    <property type="match status" value="1"/>
</dbReference>
<proteinExistence type="predicted"/>
<evidence type="ECO:0000313" key="7">
    <source>
        <dbReference type="Proteomes" id="UP000092124"/>
    </source>
</evidence>
<reference evidence="6 7" key="1">
    <citation type="submission" date="2016-06" db="EMBL/GenBank/DDBJ databases">
        <title>The Draft Genome Sequence and Annotation of the Desert Woodrat Neotoma lepida.</title>
        <authorList>
            <person name="Campbell M."/>
            <person name="Oakeson K.F."/>
            <person name="Yandell M."/>
            <person name="Halpert J.R."/>
            <person name="Dearing D."/>
        </authorList>
    </citation>
    <scope>NUCLEOTIDE SEQUENCE [LARGE SCALE GENOMIC DNA]</scope>
    <source>
        <strain evidence="6">417</strain>
        <tissue evidence="6">Liver</tissue>
    </source>
</reference>
<evidence type="ECO:0000256" key="3">
    <source>
        <dbReference type="ARBA" id="ARBA00022989"/>
    </source>
</evidence>
<name>A0A1A6H1A5_NEOLE</name>
<dbReference type="GO" id="GO:0016323">
    <property type="term" value="C:basolateral plasma membrane"/>
    <property type="evidence" value="ECO:0007669"/>
    <property type="project" value="TreeGrafter"/>
</dbReference>